<keyword evidence="3" id="KW-1185">Reference proteome</keyword>
<reference evidence="2" key="1">
    <citation type="submission" date="2010-02" db="EMBL/GenBank/DDBJ databases">
        <title>Sequencing and annotation of the Blastocystis hominis genome.</title>
        <authorList>
            <person name="Wincker P."/>
        </authorList>
    </citation>
    <scope>NUCLEOTIDE SEQUENCE</scope>
    <source>
        <strain evidence="2">Singapore isolate B</strain>
    </source>
</reference>
<dbReference type="OrthoDB" id="270720at2759"/>
<dbReference type="GeneID" id="24919409"/>
<sequence>MFSQNLRHGRGVYKFKNESKYEGHFRNDCIDGVGWMTISSNVEAGGNVIFMPVVLPQGGIKEVHKTAGFEENGQ</sequence>
<dbReference type="EMBL" id="FN668647">
    <property type="protein sequence ID" value="CBK22152.2"/>
    <property type="molecule type" value="Genomic_DNA"/>
</dbReference>
<dbReference type="SMART" id="SM00698">
    <property type="entry name" value="MORN"/>
    <property type="match status" value="2"/>
</dbReference>
<dbReference type="SUPFAM" id="SSF82185">
    <property type="entry name" value="Histone H3 K4-specific methyltransferase SET7/9 N-terminal domain"/>
    <property type="match status" value="1"/>
</dbReference>
<accession>D8M263</accession>
<evidence type="ECO:0000313" key="3">
    <source>
        <dbReference type="Proteomes" id="UP000008312"/>
    </source>
</evidence>
<dbReference type="RefSeq" id="XP_012896200.1">
    <property type="nucleotide sequence ID" value="XM_013040746.1"/>
</dbReference>
<dbReference type="InterPro" id="IPR003409">
    <property type="entry name" value="MORN"/>
</dbReference>
<evidence type="ECO:0000256" key="1">
    <source>
        <dbReference type="ARBA" id="ARBA00022737"/>
    </source>
</evidence>
<dbReference type="AlphaFoldDB" id="D8M263"/>
<organism evidence="2">
    <name type="scientific">Blastocystis hominis</name>
    <dbReference type="NCBI Taxonomy" id="12968"/>
    <lineage>
        <taxon>Eukaryota</taxon>
        <taxon>Sar</taxon>
        <taxon>Stramenopiles</taxon>
        <taxon>Bigyra</taxon>
        <taxon>Opalozoa</taxon>
        <taxon>Opalinata</taxon>
        <taxon>Blastocystidae</taxon>
        <taxon>Blastocystis</taxon>
    </lineage>
</organism>
<dbReference type="Gene3D" id="2.20.110.10">
    <property type="entry name" value="Histone H3 K4-specific methyltransferase SET7/9 N-terminal domain"/>
    <property type="match status" value="1"/>
</dbReference>
<dbReference type="InParanoid" id="D8M263"/>
<proteinExistence type="predicted"/>
<protein>
    <submittedName>
        <fullName evidence="2">Uncharacterized protein</fullName>
    </submittedName>
</protein>
<name>D8M263_BLAHO</name>
<keyword evidence="1" id="KW-0677">Repeat</keyword>
<dbReference type="Pfam" id="PF02493">
    <property type="entry name" value="MORN"/>
    <property type="match status" value="2"/>
</dbReference>
<gene>
    <name evidence="2" type="ORF">GSBLH_T00002211001</name>
</gene>
<evidence type="ECO:0000313" key="2">
    <source>
        <dbReference type="EMBL" id="CBK22152.2"/>
    </source>
</evidence>
<dbReference type="Proteomes" id="UP000008312">
    <property type="component" value="Unassembled WGS sequence"/>
</dbReference>